<gene>
    <name evidence="3" type="ORF">RJ45_08515</name>
</gene>
<dbReference type="AlphaFoldDB" id="A0A0B9GZH7"/>
<evidence type="ECO:0000256" key="1">
    <source>
        <dbReference type="SAM" id="SignalP"/>
    </source>
</evidence>
<dbReference type="InterPro" id="IPR050789">
    <property type="entry name" value="Diverse_Enzym_Activities"/>
</dbReference>
<proteinExistence type="predicted"/>
<comment type="caution">
    <text evidence="3">The sequence shown here is derived from an EMBL/GenBank/DDBJ whole genome shotgun (WGS) entry which is preliminary data.</text>
</comment>
<dbReference type="InterPro" id="IPR012338">
    <property type="entry name" value="Beta-lactam/transpept-like"/>
</dbReference>
<dbReference type="SUPFAM" id="SSF56601">
    <property type="entry name" value="beta-lactamase/transpeptidase-like"/>
    <property type="match status" value="1"/>
</dbReference>
<dbReference type="InterPro" id="IPR001466">
    <property type="entry name" value="Beta-lactam-related"/>
</dbReference>
<evidence type="ECO:0000313" key="4">
    <source>
        <dbReference type="Proteomes" id="UP000031278"/>
    </source>
</evidence>
<dbReference type="RefSeq" id="WP_039460674.1">
    <property type="nucleotide sequence ID" value="NZ_JWLZ01000124.1"/>
</dbReference>
<protein>
    <recommendedName>
        <fullName evidence="2">Beta-lactamase-related domain-containing protein</fullName>
    </recommendedName>
</protein>
<reference evidence="3 4" key="1">
    <citation type="submission" date="2014-12" db="EMBL/GenBank/DDBJ databases">
        <title>Genome sequencing of Photobacterium gaetbulicola AD005a.</title>
        <authorList>
            <person name="Adrian T.G.S."/>
            <person name="Chan K.G."/>
        </authorList>
    </citation>
    <scope>NUCLEOTIDE SEQUENCE [LARGE SCALE GENOMIC DNA]</scope>
    <source>
        <strain evidence="3 4">AD005a</strain>
    </source>
</reference>
<feature type="signal peptide" evidence="1">
    <location>
        <begin position="1"/>
        <end position="25"/>
    </location>
</feature>
<evidence type="ECO:0000313" key="3">
    <source>
        <dbReference type="EMBL" id="KHT64121.1"/>
    </source>
</evidence>
<sequence>MFLRNKLRILITSVLFASATTGAFASEQKTWQELGIMQGVPAAADKQVTSRNWVWYPYNRWSFQNVNKILPTTEVPALLPAPLPEGNRADLLGLATKRSTGESSTIAELLDDHHTDAFMVLHQGKVVGEHYWNGMKPDSTHWIASMTKSFIGLSAEMLIEQGVIERSKRAEHYVEALKGTALGSATVQQLLDMTAGTAWDESMSALQNETSFARQYGNAAGTWPMGTPSNGVFGILPQIEKEREHGQQFMYNSPQTDTMGWVITAVTGQRIEKVISRLFFEKMGAQDRAFMMADTNTYGWATGGLNISARDAAKFGQMLADKGQFNQQSIFPTSVYDNIVTGDASKFAGSPYDSRIPGGAYSSFFWLLNDEDGAFMAKGMFSQYIYVNPTKNVVIVRFASPEISSMPEYDLDMISAFNTISQALTKS</sequence>
<feature type="domain" description="Beta-lactamase-related" evidence="2">
    <location>
        <begin position="106"/>
        <end position="399"/>
    </location>
</feature>
<dbReference type="PANTHER" id="PTHR43283:SF7">
    <property type="entry name" value="BETA-LACTAMASE-RELATED DOMAIN-CONTAINING PROTEIN"/>
    <property type="match status" value="1"/>
</dbReference>
<dbReference type="PANTHER" id="PTHR43283">
    <property type="entry name" value="BETA-LACTAMASE-RELATED"/>
    <property type="match status" value="1"/>
</dbReference>
<organism evidence="3 4">
    <name type="scientific">Photobacterium gaetbulicola</name>
    <dbReference type="NCBI Taxonomy" id="1295392"/>
    <lineage>
        <taxon>Bacteria</taxon>
        <taxon>Pseudomonadati</taxon>
        <taxon>Pseudomonadota</taxon>
        <taxon>Gammaproteobacteria</taxon>
        <taxon>Vibrionales</taxon>
        <taxon>Vibrionaceae</taxon>
        <taxon>Photobacterium</taxon>
    </lineage>
</organism>
<accession>A0A0B9GZH7</accession>
<dbReference type="EMBL" id="JWLZ01000124">
    <property type="protein sequence ID" value="KHT64121.1"/>
    <property type="molecule type" value="Genomic_DNA"/>
</dbReference>
<dbReference type="Gene3D" id="3.40.710.10">
    <property type="entry name" value="DD-peptidase/beta-lactamase superfamily"/>
    <property type="match status" value="1"/>
</dbReference>
<keyword evidence="1" id="KW-0732">Signal</keyword>
<dbReference type="Proteomes" id="UP000031278">
    <property type="component" value="Unassembled WGS sequence"/>
</dbReference>
<name>A0A0B9GZH7_9GAMM</name>
<evidence type="ECO:0000259" key="2">
    <source>
        <dbReference type="Pfam" id="PF00144"/>
    </source>
</evidence>
<feature type="chain" id="PRO_5002128072" description="Beta-lactamase-related domain-containing protein" evidence="1">
    <location>
        <begin position="26"/>
        <end position="427"/>
    </location>
</feature>
<dbReference type="Pfam" id="PF00144">
    <property type="entry name" value="Beta-lactamase"/>
    <property type="match status" value="1"/>
</dbReference>